<organism evidence="1 2">
    <name type="scientific">Adineta ricciae</name>
    <name type="common">Rotifer</name>
    <dbReference type="NCBI Taxonomy" id="249248"/>
    <lineage>
        <taxon>Eukaryota</taxon>
        <taxon>Metazoa</taxon>
        <taxon>Spiralia</taxon>
        <taxon>Gnathifera</taxon>
        <taxon>Rotifera</taxon>
        <taxon>Eurotatoria</taxon>
        <taxon>Bdelloidea</taxon>
        <taxon>Adinetida</taxon>
        <taxon>Adinetidae</taxon>
        <taxon>Adineta</taxon>
    </lineage>
</organism>
<protein>
    <submittedName>
        <fullName evidence="1">Uncharacterized protein</fullName>
    </submittedName>
</protein>
<gene>
    <name evidence="1" type="ORF">EDS130_LOCUS46199</name>
</gene>
<evidence type="ECO:0000313" key="2">
    <source>
        <dbReference type="Proteomes" id="UP000663852"/>
    </source>
</evidence>
<evidence type="ECO:0000313" key="1">
    <source>
        <dbReference type="EMBL" id="CAF1554084.1"/>
    </source>
</evidence>
<dbReference type="AlphaFoldDB" id="A0A815X7U7"/>
<sequence length="102" mass="11293">MNQKVQKPETPRGSAELIHEGRAIPLSAKQLNDAPIIGERSFGTVHDIDLRDSSNLHIVAKHIKCFKDENGVLSAVTEMKTMEKLHPCKSPNIVPSTVERVI</sequence>
<comment type="caution">
    <text evidence="1">The sequence shown here is derived from an EMBL/GenBank/DDBJ whole genome shotgun (WGS) entry which is preliminary data.</text>
</comment>
<name>A0A815X7U7_ADIRI</name>
<proteinExistence type="predicted"/>
<dbReference type="EMBL" id="CAJNOJ010001693">
    <property type="protein sequence ID" value="CAF1554084.1"/>
    <property type="molecule type" value="Genomic_DNA"/>
</dbReference>
<dbReference type="Proteomes" id="UP000663852">
    <property type="component" value="Unassembled WGS sequence"/>
</dbReference>
<reference evidence="1" key="1">
    <citation type="submission" date="2021-02" db="EMBL/GenBank/DDBJ databases">
        <authorList>
            <person name="Nowell W R."/>
        </authorList>
    </citation>
    <scope>NUCLEOTIDE SEQUENCE</scope>
</reference>
<accession>A0A815X7U7</accession>